<comment type="catalytic activity">
    <reaction evidence="10 11">
        <text>5-[(5-phospho-1-deoxy-D-ribulos-1-ylimino)methylamino]-1-(5-phospho-beta-D-ribosyl)imidazole-4-carboxamide + L-glutamine = D-erythro-1-(imidazol-4-yl)glycerol 3-phosphate + 5-amino-1-(5-phospho-beta-D-ribosyl)imidazole-4-carboxamide + L-glutamate + H(+)</text>
        <dbReference type="Rhea" id="RHEA:24793"/>
        <dbReference type="ChEBI" id="CHEBI:15378"/>
        <dbReference type="ChEBI" id="CHEBI:29985"/>
        <dbReference type="ChEBI" id="CHEBI:58278"/>
        <dbReference type="ChEBI" id="CHEBI:58359"/>
        <dbReference type="ChEBI" id="CHEBI:58475"/>
        <dbReference type="ChEBI" id="CHEBI:58525"/>
        <dbReference type="EC" id="4.3.2.10"/>
    </reaction>
</comment>
<evidence type="ECO:0000256" key="1">
    <source>
        <dbReference type="ARBA" id="ARBA00004496"/>
    </source>
</evidence>
<comment type="subunit">
    <text evidence="4 11">Heterodimer of HisH and HisF.</text>
</comment>
<dbReference type="Gene3D" id="3.20.20.70">
    <property type="entry name" value="Aldolase class I"/>
    <property type="match status" value="1"/>
</dbReference>
<accession>A0A2S6I0V9</accession>
<dbReference type="Pfam" id="PF00977">
    <property type="entry name" value="His_biosynth"/>
    <property type="match status" value="1"/>
</dbReference>
<evidence type="ECO:0000256" key="3">
    <source>
        <dbReference type="ARBA" id="ARBA00009667"/>
    </source>
</evidence>
<dbReference type="AlphaFoldDB" id="A0A2S6I0V9"/>
<evidence type="ECO:0000256" key="6">
    <source>
        <dbReference type="ARBA" id="ARBA00022605"/>
    </source>
</evidence>
<comment type="pathway">
    <text evidence="2 11">Amino-acid biosynthesis; L-histidine biosynthesis; L-histidine from 5-phospho-alpha-D-ribose 1-diphosphate: step 5/9.</text>
</comment>
<keyword evidence="14" id="KW-1185">Reference proteome</keyword>
<dbReference type="InterPro" id="IPR006062">
    <property type="entry name" value="His_biosynth"/>
</dbReference>
<dbReference type="Proteomes" id="UP000237662">
    <property type="component" value="Unassembled WGS sequence"/>
</dbReference>
<dbReference type="GO" id="GO:0016829">
    <property type="term" value="F:lyase activity"/>
    <property type="evidence" value="ECO:0007669"/>
    <property type="project" value="UniProtKB-KW"/>
</dbReference>
<proteinExistence type="inferred from homology"/>
<organism evidence="13 14">
    <name type="scientific">Neolewinella xylanilytica</name>
    <dbReference type="NCBI Taxonomy" id="1514080"/>
    <lineage>
        <taxon>Bacteria</taxon>
        <taxon>Pseudomonadati</taxon>
        <taxon>Bacteroidota</taxon>
        <taxon>Saprospiria</taxon>
        <taxon>Saprospirales</taxon>
        <taxon>Lewinellaceae</taxon>
        <taxon>Neolewinella</taxon>
    </lineage>
</organism>
<reference evidence="13 14" key="1">
    <citation type="submission" date="2018-02" db="EMBL/GenBank/DDBJ databases">
        <title>Genomic Encyclopedia of Archaeal and Bacterial Type Strains, Phase II (KMG-II): from individual species to whole genera.</title>
        <authorList>
            <person name="Goeker M."/>
        </authorList>
    </citation>
    <scope>NUCLEOTIDE SEQUENCE [LARGE SCALE GENOMIC DNA]</scope>
    <source>
        <strain evidence="13 14">DSM 29526</strain>
    </source>
</reference>
<evidence type="ECO:0000256" key="12">
    <source>
        <dbReference type="RuleBase" id="RU003657"/>
    </source>
</evidence>
<dbReference type="GO" id="GO:0005737">
    <property type="term" value="C:cytoplasm"/>
    <property type="evidence" value="ECO:0007669"/>
    <property type="project" value="UniProtKB-SubCell"/>
</dbReference>
<evidence type="ECO:0000256" key="10">
    <source>
        <dbReference type="ARBA" id="ARBA00047838"/>
    </source>
</evidence>
<protein>
    <recommendedName>
        <fullName evidence="11">Imidazole glycerol phosphate synthase subunit HisF</fullName>
        <ecNumber evidence="11">4.3.2.10</ecNumber>
    </recommendedName>
    <alternativeName>
        <fullName evidence="11">IGP synthase cyclase subunit</fullName>
    </alternativeName>
    <alternativeName>
        <fullName evidence="11">IGP synthase subunit HisF</fullName>
    </alternativeName>
    <alternativeName>
        <fullName evidence="11">ImGP synthase subunit HisF</fullName>
        <shortName evidence="11">IGPS subunit HisF</shortName>
    </alternativeName>
</protein>
<dbReference type="NCBIfam" id="TIGR00735">
    <property type="entry name" value="hisF"/>
    <property type="match status" value="1"/>
</dbReference>
<dbReference type="InterPro" id="IPR011060">
    <property type="entry name" value="RibuloseP-bd_barrel"/>
</dbReference>
<dbReference type="HAMAP" id="MF_01013">
    <property type="entry name" value="HisF"/>
    <property type="match status" value="1"/>
</dbReference>
<evidence type="ECO:0000256" key="4">
    <source>
        <dbReference type="ARBA" id="ARBA00011152"/>
    </source>
</evidence>
<keyword evidence="5 11" id="KW-0963">Cytoplasm</keyword>
<evidence type="ECO:0000313" key="13">
    <source>
        <dbReference type="EMBL" id="PPK84600.1"/>
    </source>
</evidence>
<dbReference type="GO" id="GO:0000105">
    <property type="term" value="P:L-histidine biosynthetic process"/>
    <property type="evidence" value="ECO:0007669"/>
    <property type="project" value="UniProtKB-UniRule"/>
</dbReference>
<dbReference type="PANTHER" id="PTHR21235">
    <property type="entry name" value="IMIDAZOLE GLYCEROL PHOSPHATE SYNTHASE SUBUNIT HISF/H IGP SYNTHASE SUBUNIT HISF/H"/>
    <property type="match status" value="1"/>
</dbReference>
<keyword evidence="8 11" id="KW-0456">Lyase</keyword>
<evidence type="ECO:0000256" key="5">
    <source>
        <dbReference type="ARBA" id="ARBA00022490"/>
    </source>
</evidence>
<dbReference type="EC" id="4.3.2.10" evidence="11"/>
<dbReference type="UniPathway" id="UPA00031">
    <property type="reaction ID" value="UER00010"/>
</dbReference>
<comment type="similarity">
    <text evidence="3 11 12">Belongs to the HisA/HisF family.</text>
</comment>
<keyword evidence="6 11" id="KW-0028">Amino-acid biosynthesis</keyword>
<dbReference type="InterPro" id="IPR004651">
    <property type="entry name" value="HisF"/>
</dbReference>
<evidence type="ECO:0000256" key="2">
    <source>
        <dbReference type="ARBA" id="ARBA00005091"/>
    </source>
</evidence>
<evidence type="ECO:0000256" key="8">
    <source>
        <dbReference type="ARBA" id="ARBA00023239"/>
    </source>
</evidence>
<evidence type="ECO:0000256" key="9">
    <source>
        <dbReference type="ARBA" id="ARBA00025475"/>
    </source>
</evidence>
<dbReference type="FunFam" id="3.20.20.70:FF:000006">
    <property type="entry name" value="Imidazole glycerol phosphate synthase subunit HisF"/>
    <property type="match status" value="1"/>
</dbReference>
<sequence length="270" mass="29087">MFLLKRYSPLLAKRIIPCLDIKDGRTVKGVNFVNLRDAGDPVELGAKYSLAGADELVFLDITATHERRKTLADLARDIARHLNIPFTIGGGIRELKDVDVLLDAGADKVSINSAAVRRPQLIDELAYAFGKQFVVVAVDARFIGSADDPGKPGEWYVHLNGGRIKTEHKLFDWVTEAQERGAGEILFTSMDHDGTKAGFANEALAEMSDRLSIPIIASGGAGNKEHFAEVFTTGKADAGLAASIFHFGEVEIADLKAYLAGEGVAVRPVG</sequence>
<dbReference type="GO" id="GO:0000107">
    <property type="term" value="F:imidazoleglycerol-phosphate synthase activity"/>
    <property type="evidence" value="ECO:0007669"/>
    <property type="project" value="UniProtKB-UniRule"/>
</dbReference>
<keyword evidence="7 11" id="KW-0368">Histidine biosynthesis</keyword>
<feature type="active site" evidence="11">
    <location>
        <position position="139"/>
    </location>
</feature>
<comment type="caution">
    <text evidence="13">The sequence shown here is derived from an EMBL/GenBank/DDBJ whole genome shotgun (WGS) entry which is preliminary data.</text>
</comment>
<feature type="active site" evidence="11">
    <location>
        <position position="20"/>
    </location>
</feature>
<name>A0A2S6I0V9_9BACT</name>
<comment type="subcellular location">
    <subcellularLocation>
        <location evidence="1 11">Cytoplasm</location>
    </subcellularLocation>
</comment>
<dbReference type="EMBL" id="PTJC01000007">
    <property type="protein sequence ID" value="PPK84600.1"/>
    <property type="molecule type" value="Genomic_DNA"/>
</dbReference>
<gene>
    <name evidence="11" type="primary">hisF</name>
    <name evidence="13" type="ORF">CLV84_3762</name>
</gene>
<dbReference type="PANTHER" id="PTHR21235:SF2">
    <property type="entry name" value="IMIDAZOLE GLYCEROL PHOSPHATE SYNTHASE HISHF"/>
    <property type="match status" value="1"/>
</dbReference>
<comment type="function">
    <text evidence="9 11">IGPS catalyzes the conversion of PRFAR and glutamine to IGP, AICAR and glutamate. The HisF subunit catalyzes the cyclization activity that produces IGP and AICAR from PRFAR using the ammonia provided by the HisH subunit.</text>
</comment>
<evidence type="ECO:0000256" key="7">
    <source>
        <dbReference type="ARBA" id="ARBA00023102"/>
    </source>
</evidence>
<dbReference type="SUPFAM" id="SSF51366">
    <property type="entry name" value="Ribulose-phoshate binding barrel"/>
    <property type="match status" value="1"/>
</dbReference>
<dbReference type="InterPro" id="IPR050064">
    <property type="entry name" value="IGPS_HisA/HisF"/>
</dbReference>
<evidence type="ECO:0000313" key="14">
    <source>
        <dbReference type="Proteomes" id="UP000237662"/>
    </source>
</evidence>
<dbReference type="CDD" id="cd04731">
    <property type="entry name" value="HisF"/>
    <property type="match status" value="1"/>
</dbReference>
<dbReference type="InterPro" id="IPR013785">
    <property type="entry name" value="Aldolase_TIM"/>
</dbReference>
<evidence type="ECO:0000256" key="11">
    <source>
        <dbReference type="HAMAP-Rule" id="MF_01013"/>
    </source>
</evidence>